<dbReference type="Gene3D" id="1.20.920.10">
    <property type="entry name" value="Bromodomain-like"/>
    <property type="match status" value="1"/>
</dbReference>
<keyword evidence="4" id="KW-0862">Zinc</keyword>
<dbReference type="Gene3D" id="3.30.40.10">
    <property type="entry name" value="Zinc/RING finger domain, C3HC4 (zinc finger)"/>
    <property type="match status" value="1"/>
</dbReference>
<keyword evidence="5" id="KW-0175">Coiled coil</keyword>
<dbReference type="PROSITE" id="PS50016">
    <property type="entry name" value="ZF_PHD_2"/>
    <property type="match status" value="1"/>
</dbReference>
<keyword evidence="6 8" id="KW-0103">Bromodomain</keyword>
<feature type="domain" description="PHD-type" evidence="12">
    <location>
        <begin position="327"/>
        <end position="374"/>
    </location>
</feature>
<dbReference type="SMART" id="SM00297">
    <property type="entry name" value="BROMO"/>
    <property type="match status" value="1"/>
</dbReference>
<evidence type="ECO:0000256" key="9">
    <source>
        <dbReference type="PROSITE-ProRule" id="PRU00146"/>
    </source>
</evidence>
<feature type="compositionally biased region" description="Low complexity" evidence="10">
    <location>
        <begin position="132"/>
        <end position="146"/>
    </location>
</feature>
<evidence type="ECO:0000256" key="10">
    <source>
        <dbReference type="SAM" id="MobiDB-lite"/>
    </source>
</evidence>
<dbReference type="SMART" id="SM00249">
    <property type="entry name" value="PHD"/>
    <property type="match status" value="1"/>
</dbReference>
<dbReference type="InterPro" id="IPR019787">
    <property type="entry name" value="Znf_PHD-finger"/>
</dbReference>
<dbReference type="InterPro" id="IPR019786">
    <property type="entry name" value="Zinc_finger_PHD-type_CS"/>
</dbReference>
<feature type="compositionally biased region" description="Polar residues" evidence="10">
    <location>
        <begin position="88"/>
        <end position="115"/>
    </location>
</feature>
<dbReference type="InterPro" id="IPR001965">
    <property type="entry name" value="Znf_PHD"/>
</dbReference>
<dbReference type="PROSITE" id="PS01359">
    <property type="entry name" value="ZF_PHD_1"/>
    <property type="match status" value="1"/>
</dbReference>
<dbReference type="FunFam" id="3.30.40.10:FF:000123">
    <property type="entry name" value="E3 ubiquitin-protein ligase TRIM33"/>
    <property type="match status" value="1"/>
</dbReference>
<organism evidence="13 14">
    <name type="scientific">Merluccius polli</name>
    <name type="common">Benguela hake</name>
    <name type="synonym">Merluccius cadenati</name>
    <dbReference type="NCBI Taxonomy" id="89951"/>
    <lineage>
        <taxon>Eukaryota</taxon>
        <taxon>Metazoa</taxon>
        <taxon>Chordata</taxon>
        <taxon>Craniata</taxon>
        <taxon>Vertebrata</taxon>
        <taxon>Euteleostomi</taxon>
        <taxon>Actinopterygii</taxon>
        <taxon>Neopterygii</taxon>
        <taxon>Teleostei</taxon>
        <taxon>Neoteleostei</taxon>
        <taxon>Acanthomorphata</taxon>
        <taxon>Zeiogadaria</taxon>
        <taxon>Gadariae</taxon>
        <taxon>Gadiformes</taxon>
        <taxon>Gadoidei</taxon>
        <taxon>Merlucciidae</taxon>
        <taxon>Merluccius</taxon>
    </lineage>
</organism>
<dbReference type="SUPFAM" id="SSF47370">
    <property type="entry name" value="Bromodomain"/>
    <property type="match status" value="1"/>
</dbReference>
<evidence type="ECO:0000256" key="8">
    <source>
        <dbReference type="PROSITE-ProRule" id="PRU00035"/>
    </source>
</evidence>
<evidence type="ECO:0000313" key="14">
    <source>
        <dbReference type="Proteomes" id="UP001174136"/>
    </source>
</evidence>
<dbReference type="InterPro" id="IPR011011">
    <property type="entry name" value="Znf_FYVE_PHD"/>
</dbReference>
<dbReference type="Pfam" id="PF00439">
    <property type="entry name" value="Bromodomain"/>
    <property type="match status" value="1"/>
</dbReference>
<dbReference type="Pfam" id="PF00628">
    <property type="entry name" value="PHD"/>
    <property type="match status" value="1"/>
</dbReference>
<sequence>MMMMMMGPDSSGNGHSNMVALSSERLRRRFSDPDGSTASFLKRIRIHPEAQRILGNSCIAIVCLERLKVPGVPYQIVPSTALKPDMTLTRSPCQQHPESSLVDSSNQNGFNPNTSHMEDGTKVSPSVPPDPNTSDTTTTTPWTPEPLYHPGSPVESEESSFHGDTHSHTPYLHFQSSWDHLARAETKLNCTELEPLELDLDPDQDMVIQVDPDWESPAPEGDKDQDVLLVLEDDALPEAEVVSRRAVEEAGDQRDLHCSLIQQEAVVSIEQEAVISIKLEAVVSRQQEAVVYRQQAAVVSIQQKAVVCIQQEAIISSQTSDGQMESDDFCAVCLIGGELLCCDRCPKVFHLSCHIPSLTTFPTGDWLCTLCRSDQDPAEVYACESAPSSGDRRAPYTLSTRDQRRCEKLTLLMLCHLLSAPFHEAVSPLARNYYQIIKRPMDLSVIRRKLDESNTLHYFSPEHFVDDIFLMFRNCATFNYAKCGCHPSSQPDSEVARAGRDLEVLFLEQLQQVFSDRTFPAASQERTNQARLHWLNRKRKENYRKKKHVFGRKKYFL</sequence>
<keyword evidence="3 9" id="KW-0863">Zinc-finger</keyword>
<dbReference type="SUPFAM" id="SSF57903">
    <property type="entry name" value="FYVE/PHD zinc finger"/>
    <property type="match status" value="1"/>
</dbReference>
<proteinExistence type="predicted"/>
<dbReference type="GO" id="GO:0008270">
    <property type="term" value="F:zinc ion binding"/>
    <property type="evidence" value="ECO:0007669"/>
    <property type="project" value="UniProtKB-KW"/>
</dbReference>
<dbReference type="PROSITE" id="PS50014">
    <property type="entry name" value="BROMODOMAIN_2"/>
    <property type="match status" value="1"/>
</dbReference>
<evidence type="ECO:0000256" key="2">
    <source>
        <dbReference type="ARBA" id="ARBA00022723"/>
    </source>
</evidence>
<accession>A0AA47M8S5</accession>
<feature type="region of interest" description="Disordered" evidence="10">
    <location>
        <begin position="88"/>
        <end position="167"/>
    </location>
</feature>
<evidence type="ECO:0000259" key="12">
    <source>
        <dbReference type="PROSITE" id="PS50016"/>
    </source>
</evidence>
<dbReference type="PANTHER" id="PTHR45915">
    <property type="entry name" value="TRANSCRIPTION INTERMEDIARY FACTOR"/>
    <property type="match status" value="1"/>
</dbReference>
<evidence type="ECO:0000256" key="5">
    <source>
        <dbReference type="ARBA" id="ARBA00023054"/>
    </source>
</evidence>
<gene>
    <name evidence="13" type="primary">Trim66_1</name>
    <name evidence="13" type="ORF">N1851_028387</name>
</gene>
<dbReference type="InterPro" id="IPR001487">
    <property type="entry name" value="Bromodomain"/>
</dbReference>
<dbReference type="AlphaFoldDB" id="A0AA47M8S5"/>
<evidence type="ECO:0000313" key="13">
    <source>
        <dbReference type="EMBL" id="KAK0135762.1"/>
    </source>
</evidence>
<evidence type="ECO:0000256" key="3">
    <source>
        <dbReference type="ARBA" id="ARBA00022771"/>
    </source>
</evidence>
<dbReference type="PANTHER" id="PTHR45915:SF7">
    <property type="entry name" value="TRIPARTITE MOTIF-CONTAINING PROTEIN 66"/>
    <property type="match status" value="1"/>
</dbReference>
<comment type="caution">
    <text evidence="13">The sequence shown here is derived from an EMBL/GenBank/DDBJ whole genome shotgun (WGS) entry which is preliminary data.</text>
</comment>
<keyword evidence="14" id="KW-1185">Reference proteome</keyword>
<dbReference type="InterPro" id="IPR013083">
    <property type="entry name" value="Znf_RING/FYVE/PHD"/>
</dbReference>
<keyword evidence="2" id="KW-0479">Metal-binding</keyword>
<dbReference type="Proteomes" id="UP001174136">
    <property type="component" value="Unassembled WGS sequence"/>
</dbReference>
<keyword evidence="7" id="KW-0539">Nucleus</keyword>
<reference evidence="13" key="1">
    <citation type="journal article" date="2023" name="Front. Mar. Sci.">
        <title>A new Merluccius polli reference genome to investigate the effects of global change in West African waters.</title>
        <authorList>
            <person name="Mateo J.L."/>
            <person name="Blanco-Fernandez C."/>
            <person name="Garcia-Vazquez E."/>
            <person name="Machado-Schiaffino G."/>
        </authorList>
    </citation>
    <scope>NUCLEOTIDE SEQUENCE</scope>
    <source>
        <strain evidence="13">C29</strain>
        <tissue evidence="13">Fin</tissue>
    </source>
</reference>
<evidence type="ECO:0000256" key="7">
    <source>
        <dbReference type="ARBA" id="ARBA00023242"/>
    </source>
</evidence>
<evidence type="ECO:0000256" key="1">
    <source>
        <dbReference type="ARBA" id="ARBA00004123"/>
    </source>
</evidence>
<evidence type="ECO:0000256" key="6">
    <source>
        <dbReference type="ARBA" id="ARBA00023117"/>
    </source>
</evidence>
<protein>
    <submittedName>
        <fullName evidence="13">Tripartite motif-containing protein 66</fullName>
    </submittedName>
</protein>
<dbReference type="GO" id="GO:0005634">
    <property type="term" value="C:nucleus"/>
    <property type="evidence" value="ECO:0007669"/>
    <property type="project" value="UniProtKB-SubCell"/>
</dbReference>
<evidence type="ECO:0000259" key="11">
    <source>
        <dbReference type="PROSITE" id="PS50014"/>
    </source>
</evidence>
<feature type="domain" description="Bromo" evidence="11">
    <location>
        <begin position="432"/>
        <end position="479"/>
    </location>
</feature>
<name>A0AA47M8S5_MERPO</name>
<dbReference type="EMBL" id="JAOPHQ010005408">
    <property type="protein sequence ID" value="KAK0135762.1"/>
    <property type="molecule type" value="Genomic_DNA"/>
</dbReference>
<dbReference type="GO" id="GO:0000785">
    <property type="term" value="C:chromatin"/>
    <property type="evidence" value="ECO:0007669"/>
    <property type="project" value="TreeGrafter"/>
</dbReference>
<evidence type="ECO:0000256" key="4">
    <source>
        <dbReference type="ARBA" id="ARBA00022833"/>
    </source>
</evidence>
<comment type="subcellular location">
    <subcellularLocation>
        <location evidence="1">Nucleus</location>
    </subcellularLocation>
</comment>
<dbReference type="InterPro" id="IPR036427">
    <property type="entry name" value="Bromodomain-like_sf"/>
</dbReference>